<dbReference type="EMBL" id="LSRX01000148">
    <property type="protein sequence ID" value="OLQ07060.1"/>
    <property type="molecule type" value="Genomic_DNA"/>
</dbReference>
<dbReference type="Gene3D" id="1.10.443.10">
    <property type="entry name" value="Intergrase catalytic core"/>
    <property type="match status" value="1"/>
</dbReference>
<evidence type="ECO:0000256" key="2">
    <source>
        <dbReference type="ARBA" id="ARBA00023172"/>
    </source>
</evidence>
<dbReference type="GO" id="GO:0015074">
    <property type="term" value="P:DNA integration"/>
    <property type="evidence" value="ECO:0007669"/>
    <property type="project" value="InterPro"/>
</dbReference>
<feature type="region of interest" description="Disordered" evidence="3">
    <location>
        <begin position="1839"/>
        <end position="1884"/>
    </location>
</feature>
<keyword evidence="1" id="KW-0238">DNA-binding</keyword>
<evidence type="ECO:0000313" key="6">
    <source>
        <dbReference type="Proteomes" id="UP000186817"/>
    </source>
</evidence>
<evidence type="ECO:0000256" key="4">
    <source>
        <dbReference type="SAM" id="Phobius"/>
    </source>
</evidence>
<keyword evidence="4" id="KW-0812">Transmembrane</keyword>
<dbReference type="Proteomes" id="UP000186817">
    <property type="component" value="Unassembled WGS sequence"/>
</dbReference>
<reference evidence="5 6" key="1">
    <citation type="submission" date="2016-02" db="EMBL/GenBank/DDBJ databases">
        <title>Genome analysis of coral dinoflagellate symbionts highlights evolutionary adaptations to a symbiotic lifestyle.</title>
        <authorList>
            <person name="Aranda M."/>
            <person name="Li Y."/>
            <person name="Liew Y.J."/>
            <person name="Baumgarten S."/>
            <person name="Simakov O."/>
            <person name="Wilson M."/>
            <person name="Piel J."/>
            <person name="Ashoor H."/>
            <person name="Bougouffa S."/>
            <person name="Bajic V.B."/>
            <person name="Ryu T."/>
            <person name="Ravasi T."/>
            <person name="Bayer T."/>
            <person name="Micklem G."/>
            <person name="Kim H."/>
            <person name="Bhak J."/>
            <person name="Lajeunesse T.C."/>
            <person name="Voolstra C.R."/>
        </authorList>
    </citation>
    <scope>NUCLEOTIDE SEQUENCE [LARGE SCALE GENOMIC DNA]</scope>
    <source>
        <strain evidence="5 6">CCMP2467</strain>
    </source>
</reference>
<dbReference type="OrthoDB" id="429566at2759"/>
<keyword evidence="4" id="KW-1133">Transmembrane helix</keyword>
<dbReference type="InterPro" id="IPR010998">
    <property type="entry name" value="Integrase_recombinase_N"/>
</dbReference>
<dbReference type="InterPro" id="IPR013762">
    <property type="entry name" value="Integrase-like_cat_sf"/>
</dbReference>
<name>A0A1Q9EI06_SYMMI</name>
<gene>
    <name evidence="5" type="ORF">AK812_SmicGene9607</name>
</gene>
<feature type="compositionally biased region" description="Basic and acidic residues" evidence="3">
    <location>
        <begin position="431"/>
        <end position="443"/>
    </location>
</feature>
<feature type="transmembrane region" description="Helical" evidence="4">
    <location>
        <begin position="119"/>
        <end position="151"/>
    </location>
</feature>
<dbReference type="SUPFAM" id="SSF56349">
    <property type="entry name" value="DNA breaking-rejoining enzymes"/>
    <property type="match status" value="1"/>
</dbReference>
<dbReference type="InterPro" id="IPR011010">
    <property type="entry name" value="DNA_brk_join_enz"/>
</dbReference>
<feature type="region of interest" description="Disordered" evidence="3">
    <location>
        <begin position="3041"/>
        <end position="3065"/>
    </location>
</feature>
<keyword evidence="6" id="KW-1185">Reference proteome</keyword>
<evidence type="ECO:0000256" key="1">
    <source>
        <dbReference type="ARBA" id="ARBA00023125"/>
    </source>
</evidence>
<protein>
    <submittedName>
        <fullName evidence="5">Uncharacterized protein</fullName>
    </submittedName>
</protein>
<dbReference type="InterPro" id="IPR052925">
    <property type="entry name" value="Phage_Integrase-like_Recomb"/>
</dbReference>
<sequence length="3195" mass="351720">MPHAVRVLGLLAAAQQGGGWWLKAAIHTGATLGEPGSRDVSKWAQFRAWAEDWVPSGEDWAAWAVWPEFSTASERAWSWDSGLCMALDTAVSFVGWVLFGNSWPGVKNGCQRMFRIVALLLLCMGAHYLWALCWPVLSLLSVLVMGLVWLVRGTVRKLGTLIYWAQRAAGGVPEASDAEFIGPGTGRIPETADLRTFKKVGSAEKWILIKREGHVAVFKAGSESQTIRSPGLYVPVEADSMRGDREIVDSCKGHDKVHLCRHLVCHEEGQHFKEYGLAKDFNGERLVFIFGMPSSVPKEFGSESETEAPRSCGAHRVAWSDKDGDSRLAMAPCTSPGTTGCELLFEDRFDERGSVDLCPRHALDYERRRRVQKCCQGQCIHVGFAEEGGDGVRRCRQHSAQQSRRPSSRRRSPARAPPALCDQDDPEEPELPPRGRGEPPDARDLKRLLAEVKTETIGEAAKRVRERSPGFTPRSSIHKNLAKLGLLGSPSREHPIPLLEEFFNQYAEGRELGLSEEEVRSALAAERGMSLKEITQALVSQAVAEQEKGQKGLTKFVKAWQRPSTRQSSPSASSWEVVETSPEKAGPAATERPSSAVPLRIGNPGIYGVDDRKAGAATPAQGPFEDIAKAIQSQTAEIASLVKSHTENTAVPIKALNRTSEELVFLLRACNQYQLTVGAGEQGQALANALLSAQVGASTKLRKAGFKQKVTNRLAVGLAGPYWGTQEKHALNASADQRPAPPTKLEDWEGRVRRQNDVWSLVYGEEWKPVRAHALERLLEWHQLKETLRLLKKEAGRETMSLADIKFYALLPSATGTAWLELPRTFDLRFPEGWFATEVLPRIERKQERMLWRLTWEGTQGPKPSAHAGGDGRPDSTQKPTLRNLWGPKLSTEEVNKAKERAPLDKDGLLLCWGALTHMGCQNASCGRSHNDLQGKFEALDPCVQMQLLRRGGLRRMKPETKESAAEKIKLLRAGVIKDRVAKIDRKSGQGDSGEQAETRAGGDKAVQFSEVPEEFRAVDYTAAEAEIQEAIKGPDDAWLRRPPTALGCVEEAAGSSAPQEACDMVAKAQALAEGDPGRHGYTYGIGEMATEANRILEAQWGSRAGSSGGIHVTDIVWEPGMPGRAVATIEGASWTVWDYREEVCMSEELAGMLQQPEEGVEKRQCVTKAIAAGIVWRTLARRPSPAEVEAKALEVRVEQTRQALEAQSVMGEAAHKVAPIEAEIRVYTHDTIRANHDKDFRSLAVFPVQDLEDCKLIVIRADYKGDVVVETMTGPARQWLDVVDVDMVFLDRWQPYDTPALGFLFFWHSRRATSVMISLRRESNLAAAAIVGCIRAGAQPNMDKVVVRGHALCFQQVFAGMGVMTAGWAEAGISVLSPVELWSDPEARQGYRPDCDLTKSEVQKQLLYKAADGQANVWWIAPPCTSFCDWGAQNNGTRTFTCPWGGANDCPHKDIELEGNMLSKVAAELFLAVLRNGAVTLLPGVGAAHRHVPLGGARPGATRSRCAEAGVYAPEFVRTVVSTLQQVLAVDRSAGGPVLPGGGQDEPQWEEDTRAGGDGTACFEAGGTVQKPPFVRCGERPGWLDELDDDLDDFGILTEFGDAANQGVVEERPTRAWPDGGGETRAGSAESYKAPSTSAKEAARRYIELTGEGGPGSPEAWKRVCDGGEDLVRKPGSVRLAAESLWQVREEEDKNNLRGVESPYLDTVLHPDLLDSLRDVRHHGLAARYLGERARCHAKLHPNGRRNLAQVYRQIWKDVCKLRVLVVPSELELGSVVSSPFDAVDKMLPDRSIAPDKRIVHDQRTINEGTHKEWHPPAIQPRHEQIARLVHVVRQEPAAGNQGVDEQKGRGRSVPAPLGRPRRRGAVRGRPAMGPGGDGEEMEEGKAVDNVSMTIVYLVSSFGFSGSPGEWTVWGKATEEFLRKHRPASPRRDLSWGFESRILVDDNVLVEPLVGLRPWVASEVYELGVKTLLGDAAVNLEKDLIEGPFRTFQTVWCLDMDTATEEIHLPERRILKGATLLNEPAFEYGNKDLTVRAVQRFRGIATGWTVIVKGLKNELKAADRFLGGHRDGGMKLVPKVADPVDEESVDEAWRDLWELFEEAQWMCARPETWPAKFGASMRELLPVRERLALPGEWEAGTAFVSSDATKTMIAAIDWTNGLVMRMPAKAWQGKVVLYGGDNKIVREWIVSRKAGTRTGRLLVRMANLHGGDEVPFVVLVATWWRTFHNVHADLLTRCSDDEFHKLVEEKGWVVVDVIASLRQAVLDSERFGPCLLAWGEEDRQVLMQLKERRLKRAIPQWLSPDWASFVAVELCGANRLVTDFVEAVTAAGGSCRRATWSGPVESDEVVFASIPPDVRGKVLWAIVETVLCGQCPLAVVEGPRQAPWDEAVKAFKKAEWSTDLNEYLTTEFGECAARRRKCLIVARNFSVENAFVMATSRSVLGPPMSAVVKHPKTVPNEAWVRPEKIVVDAGIPREPLLPLLKGHYWLEGERCVLMSTGGPLRWPLRDDEGVRKRLVWDPRDPPGAVRQLAEVEVWLCQGRSAERWAQLTEQGYDLAHILAEGSKATGGQTASALVLMAGYIMGPGSRAGCGDDFDDLNIAKLLEWLSRWKRGLFPRAVDECRAGGFEEEKHPQKDLVMAGGECGLRGHPRRLVWRWGDGLWLAEFSSEEEEMQDSSRRAGAPRKGVNRQKAVAAEGASYVQVTSQPVRPFNGDVGAQVDEWIEENIGGYHAESTSKQCAGICQKWKAWAARQGWATEFLDRTLTVEANEDKLLGFLGYLGWLGASVATMKQAVFAIKESHKRGGQGDPTEKMFRLWMLLGALEKRAPKKPRRLGVTPNMLIWVASWMGPNLATTAEEAFDATMLLAALNTAWFFMLRAKEYCESNGVDYAMVLRGADLKLNEEDDPEGYVTLQFRKTKTDQEAFGTCKTMYESGAEGLCVVSALRAFRARAPQRFGTGSEALKSLFRWASGQMLRRTQVQHLLQRAAVGVGLPPERFMSHSLRIGGASALFQATGEIELVKRTGRWSSAAVQRYLHDGERRAGPQGGGDEDGDRGLAGPDARVGMPPWSLYGLAGPHARLGISLSGPSTGGTPHARDPTRALFLDGASHKTGEGWRDLSAGPHARQDSTRALGYLLEDWRTPHCNARLVLVAPRLAGPMGPVRGPARPGMPGLWRLSVGAVGLVRGVGECE</sequence>
<feature type="region of interest" description="Disordered" evidence="3">
    <location>
        <begin position="1535"/>
        <end position="1556"/>
    </location>
</feature>
<feature type="region of interest" description="Disordered" evidence="3">
    <location>
        <begin position="390"/>
        <end position="443"/>
    </location>
</feature>
<comment type="caution">
    <text evidence="5">The sequence shown here is derived from an EMBL/GenBank/DDBJ whole genome shotgun (WGS) entry which is preliminary data.</text>
</comment>
<feature type="region of interest" description="Disordered" evidence="3">
    <location>
        <begin position="983"/>
        <end position="1005"/>
    </location>
</feature>
<feature type="region of interest" description="Disordered" evidence="3">
    <location>
        <begin position="856"/>
        <end position="884"/>
    </location>
</feature>
<dbReference type="Gene3D" id="1.10.150.130">
    <property type="match status" value="1"/>
</dbReference>
<dbReference type="PANTHER" id="PTHR34605:SF4">
    <property type="entry name" value="DNA ADENINE METHYLTRANSFERASE"/>
    <property type="match status" value="1"/>
</dbReference>
<proteinExistence type="predicted"/>
<keyword evidence="4" id="KW-0472">Membrane</keyword>
<dbReference type="PANTHER" id="PTHR34605">
    <property type="entry name" value="PHAGE_INTEGRASE DOMAIN-CONTAINING PROTEIN"/>
    <property type="match status" value="1"/>
</dbReference>
<evidence type="ECO:0000313" key="5">
    <source>
        <dbReference type="EMBL" id="OLQ07060.1"/>
    </source>
</evidence>
<feature type="region of interest" description="Disordered" evidence="3">
    <location>
        <begin position="1614"/>
        <end position="1641"/>
    </location>
</feature>
<dbReference type="GO" id="GO:0003677">
    <property type="term" value="F:DNA binding"/>
    <property type="evidence" value="ECO:0007669"/>
    <property type="project" value="UniProtKB-KW"/>
</dbReference>
<feature type="compositionally biased region" description="Low complexity" evidence="3">
    <location>
        <begin position="561"/>
        <end position="574"/>
    </location>
</feature>
<feature type="region of interest" description="Disordered" evidence="3">
    <location>
        <begin position="559"/>
        <end position="597"/>
    </location>
</feature>
<evidence type="ECO:0000256" key="3">
    <source>
        <dbReference type="SAM" id="MobiDB-lite"/>
    </source>
</evidence>
<organism evidence="5 6">
    <name type="scientific">Symbiodinium microadriaticum</name>
    <name type="common">Dinoflagellate</name>
    <name type="synonym">Zooxanthella microadriatica</name>
    <dbReference type="NCBI Taxonomy" id="2951"/>
    <lineage>
        <taxon>Eukaryota</taxon>
        <taxon>Sar</taxon>
        <taxon>Alveolata</taxon>
        <taxon>Dinophyceae</taxon>
        <taxon>Suessiales</taxon>
        <taxon>Symbiodiniaceae</taxon>
        <taxon>Symbiodinium</taxon>
    </lineage>
</organism>
<dbReference type="GO" id="GO:0006310">
    <property type="term" value="P:DNA recombination"/>
    <property type="evidence" value="ECO:0007669"/>
    <property type="project" value="UniProtKB-KW"/>
</dbReference>
<accession>A0A1Q9EI06</accession>
<keyword evidence="2" id="KW-0233">DNA recombination</keyword>